<evidence type="ECO:0000313" key="1">
    <source>
        <dbReference type="EMBL" id="KAF7394344.1"/>
    </source>
</evidence>
<dbReference type="EMBL" id="JACSDY010000021">
    <property type="protein sequence ID" value="KAF7394344.1"/>
    <property type="molecule type" value="Genomic_DNA"/>
</dbReference>
<name>A0A834JTJ1_VESPE</name>
<evidence type="ECO:0000313" key="2">
    <source>
        <dbReference type="Proteomes" id="UP000600918"/>
    </source>
</evidence>
<protein>
    <submittedName>
        <fullName evidence="1">Uncharacterized protein</fullName>
    </submittedName>
</protein>
<dbReference type="AlphaFoldDB" id="A0A834JTJ1"/>
<comment type="caution">
    <text evidence="1">The sequence shown here is derived from an EMBL/GenBank/DDBJ whole genome shotgun (WGS) entry which is preliminary data.</text>
</comment>
<keyword evidence="2" id="KW-1185">Reference proteome</keyword>
<reference evidence="1" key="1">
    <citation type="journal article" date="2020" name="G3 (Bethesda)">
        <title>High-Quality Assemblies for Three Invasive Social Wasps from the &lt;i&gt;Vespula&lt;/i&gt; Genus.</title>
        <authorList>
            <person name="Harrop T.W.R."/>
            <person name="Guhlin J."/>
            <person name="McLaughlin G.M."/>
            <person name="Permina E."/>
            <person name="Stockwell P."/>
            <person name="Gilligan J."/>
            <person name="Le Lec M.F."/>
            <person name="Gruber M.A.M."/>
            <person name="Quinn O."/>
            <person name="Lovegrove M."/>
            <person name="Duncan E.J."/>
            <person name="Remnant E.J."/>
            <person name="Van Eeckhoven J."/>
            <person name="Graham B."/>
            <person name="Knapp R.A."/>
            <person name="Langford K.W."/>
            <person name="Kronenberg Z."/>
            <person name="Press M.O."/>
            <person name="Eacker S.M."/>
            <person name="Wilson-Rankin E.E."/>
            <person name="Purcell J."/>
            <person name="Lester P.J."/>
            <person name="Dearden P.K."/>
        </authorList>
    </citation>
    <scope>NUCLEOTIDE SEQUENCE</scope>
    <source>
        <strain evidence="1">Volc-1</strain>
    </source>
</reference>
<sequence length="99" mass="11368">MGNRRRKASCKVENGRAWENELEEISRSMLDFLESVLTFYGKGYARMEDEESLRGGLLIGTELTRLKNTFEEKRTRRTVAQFTDTSINNGDLQLSRSAS</sequence>
<accession>A0A834JTJ1</accession>
<dbReference type="Proteomes" id="UP000600918">
    <property type="component" value="Unassembled WGS sequence"/>
</dbReference>
<organism evidence="1 2">
    <name type="scientific">Vespula pensylvanica</name>
    <name type="common">Western yellow jacket</name>
    <name type="synonym">Wasp</name>
    <dbReference type="NCBI Taxonomy" id="30213"/>
    <lineage>
        <taxon>Eukaryota</taxon>
        <taxon>Metazoa</taxon>
        <taxon>Ecdysozoa</taxon>
        <taxon>Arthropoda</taxon>
        <taxon>Hexapoda</taxon>
        <taxon>Insecta</taxon>
        <taxon>Pterygota</taxon>
        <taxon>Neoptera</taxon>
        <taxon>Endopterygota</taxon>
        <taxon>Hymenoptera</taxon>
        <taxon>Apocrita</taxon>
        <taxon>Aculeata</taxon>
        <taxon>Vespoidea</taxon>
        <taxon>Vespidae</taxon>
        <taxon>Vespinae</taxon>
        <taxon>Vespula</taxon>
    </lineage>
</organism>
<proteinExistence type="predicted"/>
<gene>
    <name evidence="1" type="ORF">H0235_016939</name>
</gene>